<organism evidence="1 2">
    <name type="scientific">Desulfonispora thiosulfatigenes DSM 11270</name>
    <dbReference type="NCBI Taxonomy" id="656914"/>
    <lineage>
        <taxon>Bacteria</taxon>
        <taxon>Bacillati</taxon>
        <taxon>Bacillota</taxon>
        <taxon>Clostridia</taxon>
        <taxon>Eubacteriales</taxon>
        <taxon>Peptococcaceae</taxon>
        <taxon>Desulfonispora</taxon>
    </lineage>
</organism>
<gene>
    <name evidence="1" type="ORF">SAMN00017405_2164</name>
</gene>
<dbReference type="Proteomes" id="UP000192731">
    <property type="component" value="Unassembled WGS sequence"/>
</dbReference>
<evidence type="ECO:0000313" key="1">
    <source>
        <dbReference type="EMBL" id="SMB81682.1"/>
    </source>
</evidence>
<reference evidence="1 2" key="1">
    <citation type="submission" date="2017-04" db="EMBL/GenBank/DDBJ databases">
        <authorList>
            <person name="Afonso C.L."/>
            <person name="Miller P.J."/>
            <person name="Scott M.A."/>
            <person name="Spackman E."/>
            <person name="Goraichik I."/>
            <person name="Dimitrov K.M."/>
            <person name="Suarez D.L."/>
            <person name="Swayne D.E."/>
        </authorList>
    </citation>
    <scope>NUCLEOTIDE SEQUENCE [LARGE SCALE GENOMIC DNA]</scope>
    <source>
        <strain evidence="1 2">DSM 11270</strain>
    </source>
</reference>
<dbReference type="Pfam" id="PF14276">
    <property type="entry name" value="DUF4363"/>
    <property type="match status" value="1"/>
</dbReference>
<keyword evidence="2" id="KW-1185">Reference proteome</keyword>
<dbReference type="STRING" id="656914.SAMN00017405_2164"/>
<protein>
    <recommendedName>
        <fullName evidence="3">DUF4363 family protein</fullName>
    </recommendedName>
</protein>
<evidence type="ECO:0008006" key="3">
    <source>
        <dbReference type="Google" id="ProtNLM"/>
    </source>
</evidence>
<sequence>MRVIIFTLILNISIFAFSFYTDNYLAKSSVEMIATLKTIENNLENENWQMAQKSMQNFEQKWKDNLFMWSLITDHSEIDNIEVSIAHIKSYLKTQDFSEVNAEIASLFRYIKHIPENEKLTIRNIF</sequence>
<dbReference type="EMBL" id="FWWT01000007">
    <property type="protein sequence ID" value="SMB81682.1"/>
    <property type="molecule type" value="Genomic_DNA"/>
</dbReference>
<name>A0A1W1UKT1_DESTI</name>
<dbReference type="AlphaFoldDB" id="A0A1W1UKT1"/>
<dbReference type="InterPro" id="IPR025373">
    <property type="entry name" value="DUF4363"/>
</dbReference>
<dbReference type="RefSeq" id="WP_084052120.1">
    <property type="nucleotide sequence ID" value="NZ_FWWT01000007.1"/>
</dbReference>
<accession>A0A1W1UKT1</accession>
<proteinExistence type="predicted"/>
<evidence type="ECO:0000313" key="2">
    <source>
        <dbReference type="Proteomes" id="UP000192731"/>
    </source>
</evidence>
<dbReference type="OrthoDB" id="3034917at2"/>